<gene>
    <name evidence="4" type="ORF">SGFS_022520</name>
</gene>
<dbReference type="Proteomes" id="UP001321542">
    <property type="component" value="Chromosome"/>
</dbReference>
<feature type="domain" description="Transcriptional repressor PaaX-like central Cas2-like" evidence="3">
    <location>
        <begin position="111"/>
        <end position="189"/>
    </location>
</feature>
<dbReference type="SUPFAM" id="SSF46785">
    <property type="entry name" value="Winged helix' DNA-binding domain"/>
    <property type="match status" value="1"/>
</dbReference>
<evidence type="ECO:0000313" key="4">
    <source>
        <dbReference type="EMBL" id="BBC30958.1"/>
    </source>
</evidence>
<evidence type="ECO:0008006" key="6">
    <source>
        <dbReference type="Google" id="ProtNLM"/>
    </source>
</evidence>
<name>A0ABN5VFC3_9ACTN</name>
<reference evidence="4 5" key="2">
    <citation type="journal article" date="2023" name="ChemBioChem">
        <title>Acyltransferase Domain Exchange between Two Independent Type I Polyketide Synthases in the Same Producer Strain of Macrolide Antibiotics.</title>
        <authorList>
            <person name="Kudo F."/>
            <person name="Kishikawa K."/>
            <person name="Tsuboi K."/>
            <person name="Kido T."/>
            <person name="Usui T."/>
            <person name="Hashimoto J."/>
            <person name="Shin-Ya K."/>
            <person name="Miyanaga A."/>
            <person name="Eguchi T."/>
        </authorList>
    </citation>
    <scope>NUCLEOTIDE SEQUENCE [LARGE SCALE GENOMIC DNA]</scope>
    <source>
        <strain evidence="4 5">A-8890</strain>
    </source>
</reference>
<dbReference type="Pfam" id="PF07848">
    <property type="entry name" value="PaaX"/>
    <property type="match status" value="1"/>
</dbReference>
<sequence length="287" mass="32061">MQEQGVEEVGQAAGPHELVLAFFGLYVFGREVGEERKAPPPVPTQMLLSVLSRLGISESATRATLNRMVHRSLLTRHRQGRASAFELTEEARALVRRGGGRMFSPEPFDHAEGIWTVLSCPVPERLRNVRYHLQGRLSWAGFGVVQPNVWIAPGRVDVEELLDDLPDALGLVEAFHGTPAAPSRPEQLVREAWDLETLRATHLAFLARWEGEELPAAEALPRLLQLHDDWGRLLRADPGLPAAYLGEDWPAHRSTQTFRRHQAELGPLADRQLRALLDAHHPSTGER</sequence>
<dbReference type="InterPro" id="IPR048846">
    <property type="entry name" value="PaaX-like_central"/>
</dbReference>
<feature type="domain" description="Transcriptional repressor PaaX-like N-terminal" evidence="1">
    <location>
        <begin position="37"/>
        <end position="90"/>
    </location>
</feature>
<keyword evidence="5" id="KW-1185">Reference proteome</keyword>
<dbReference type="Pfam" id="PF08223">
    <property type="entry name" value="PaaX_C"/>
    <property type="match status" value="1"/>
</dbReference>
<dbReference type="InterPro" id="IPR012906">
    <property type="entry name" value="PaaX-like_N"/>
</dbReference>
<accession>A0ABN5VFC3</accession>
<dbReference type="Gene3D" id="1.20.58.1460">
    <property type="match status" value="1"/>
</dbReference>
<reference evidence="4 5" key="1">
    <citation type="journal article" date="2010" name="ChemBioChem">
        <title>Cloning and characterization of the biosynthetic gene cluster of 16-membered macrolide antibiotic FD-891: involvement of a dual functional cytochrome P450 monooxygenase catalyzing epoxidation and hydroxylation.</title>
        <authorList>
            <person name="Kudo F."/>
            <person name="Motegi A."/>
            <person name="Mizoue K."/>
            <person name="Eguchi T."/>
        </authorList>
    </citation>
    <scope>NUCLEOTIDE SEQUENCE [LARGE SCALE GENOMIC DNA]</scope>
    <source>
        <strain evidence="4 5">A-8890</strain>
    </source>
</reference>
<dbReference type="InterPro" id="IPR013225">
    <property type="entry name" value="PaaX_C"/>
</dbReference>
<dbReference type="EMBL" id="AP018448">
    <property type="protein sequence ID" value="BBC30958.1"/>
    <property type="molecule type" value="Genomic_DNA"/>
</dbReference>
<evidence type="ECO:0000259" key="2">
    <source>
        <dbReference type="Pfam" id="PF08223"/>
    </source>
</evidence>
<protein>
    <recommendedName>
        <fullName evidence="6">Transcriptional regulator</fullName>
    </recommendedName>
</protein>
<dbReference type="InterPro" id="IPR036388">
    <property type="entry name" value="WH-like_DNA-bd_sf"/>
</dbReference>
<dbReference type="PANTHER" id="PTHR30319">
    <property type="entry name" value="PHENYLACETIC ACID REGULATOR-RELATED TRANSCRIPTIONAL REPRESSOR"/>
    <property type="match status" value="1"/>
</dbReference>
<dbReference type="InterPro" id="IPR036390">
    <property type="entry name" value="WH_DNA-bd_sf"/>
</dbReference>
<organism evidence="4 5">
    <name type="scientific">Streptomyces graminofaciens</name>
    <dbReference type="NCBI Taxonomy" id="68212"/>
    <lineage>
        <taxon>Bacteria</taxon>
        <taxon>Bacillati</taxon>
        <taxon>Actinomycetota</taxon>
        <taxon>Actinomycetes</taxon>
        <taxon>Kitasatosporales</taxon>
        <taxon>Streptomycetaceae</taxon>
        <taxon>Streptomyces</taxon>
    </lineage>
</organism>
<evidence type="ECO:0000313" key="5">
    <source>
        <dbReference type="Proteomes" id="UP001321542"/>
    </source>
</evidence>
<proteinExistence type="predicted"/>
<dbReference type="PANTHER" id="PTHR30319:SF1">
    <property type="entry name" value="TRANSCRIPTIONAL REPRESSOR PAAX"/>
    <property type="match status" value="1"/>
</dbReference>
<evidence type="ECO:0000259" key="1">
    <source>
        <dbReference type="Pfam" id="PF07848"/>
    </source>
</evidence>
<dbReference type="Gene3D" id="3.30.70.2650">
    <property type="match status" value="1"/>
</dbReference>
<dbReference type="Gene3D" id="1.10.10.10">
    <property type="entry name" value="Winged helix-like DNA-binding domain superfamily/Winged helix DNA-binding domain"/>
    <property type="match status" value="1"/>
</dbReference>
<dbReference type="PIRSF" id="PIRSF020623">
    <property type="entry name" value="PaaX"/>
    <property type="match status" value="1"/>
</dbReference>
<dbReference type="Pfam" id="PF20803">
    <property type="entry name" value="PaaX_M"/>
    <property type="match status" value="1"/>
</dbReference>
<dbReference type="InterPro" id="IPR011965">
    <property type="entry name" value="PaaX_trns_reg"/>
</dbReference>
<feature type="domain" description="Transcriptional repressor PaaX-like C-terminal" evidence="2">
    <location>
        <begin position="193"/>
        <end position="273"/>
    </location>
</feature>
<evidence type="ECO:0000259" key="3">
    <source>
        <dbReference type="Pfam" id="PF20803"/>
    </source>
</evidence>